<dbReference type="KEGG" id="tsin:OXH18_04880"/>
<dbReference type="RefSeq" id="WP_268611288.1">
    <property type="nucleotide sequence ID" value="NZ_CP113797.1"/>
</dbReference>
<keyword evidence="2" id="KW-1185">Reference proteome</keyword>
<organism evidence="1 2">
    <name type="scientific">Thermocoleostomius sinensis A174</name>
    <dbReference type="NCBI Taxonomy" id="2016057"/>
    <lineage>
        <taxon>Bacteria</taxon>
        <taxon>Bacillati</taxon>
        <taxon>Cyanobacteriota</taxon>
        <taxon>Cyanophyceae</taxon>
        <taxon>Oculatellales</taxon>
        <taxon>Oculatellaceae</taxon>
        <taxon>Thermocoleostomius</taxon>
    </lineage>
</organism>
<dbReference type="AlphaFoldDB" id="A0A9E8ZHK2"/>
<evidence type="ECO:0000313" key="2">
    <source>
        <dbReference type="Proteomes" id="UP001163152"/>
    </source>
</evidence>
<dbReference type="Proteomes" id="UP001163152">
    <property type="component" value="Chromosome"/>
</dbReference>
<reference evidence="1" key="1">
    <citation type="submission" date="2022-12" db="EMBL/GenBank/DDBJ databases">
        <title>Polyphasic identification of a Novel Hot-Spring Cyanobacterium Ocullathermofonsia sinensis gen nov. sp. nov. and Genomic Insights on its Adaptations to the Thermal Habitat.</title>
        <authorList>
            <person name="Daroch M."/>
            <person name="Tang J."/>
            <person name="Jiang Y."/>
        </authorList>
    </citation>
    <scope>NUCLEOTIDE SEQUENCE</scope>
    <source>
        <strain evidence="1">PKUAC-SCTA174</strain>
    </source>
</reference>
<gene>
    <name evidence="1" type="ORF">OXH18_04880</name>
</gene>
<protein>
    <submittedName>
        <fullName evidence="1">Uncharacterized protein</fullName>
    </submittedName>
</protein>
<dbReference type="EMBL" id="CP113797">
    <property type="protein sequence ID" value="WAL61335.1"/>
    <property type="molecule type" value="Genomic_DNA"/>
</dbReference>
<sequence length="65" mass="7666">MTQKLWQRDITPLVEQILCTGQMSQTQHFQLASALLSNQQMNEADRRQINRVFDYLCTGRVKLIR</sequence>
<evidence type="ECO:0000313" key="1">
    <source>
        <dbReference type="EMBL" id="WAL61335.1"/>
    </source>
</evidence>
<accession>A0A9E8ZHK2</accession>
<name>A0A9E8ZHK2_9CYAN</name>
<proteinExistence type="predicted"/>